<organism evidence="7 8">
    <name type="scientific">Bosea minatitlanensis</name>
    <dbReference type="NCBI Taxonomy" id="128782"/>
    <lineage>
        <taxon>Bacteria</taxon>
        <taxon>Pseudomonadati</taxon>
        <taxon>Pseudomonadota</taxon>
        <taxon>Alphaproteobacteria</taxon>
        <taxon>Hyphomicrobiales</taxon>
        <taxon>Boseaceae</taxon>
        <taxon>Bosea</taxon>
    </lineage>
</organism>
<evidence type="ECO:0000256" key="1">
    <source>
        <dbReference type="ARBA" id="ARBA00001917"/>
    </source>
</evidence>
<dbReference type="PANTHER" id="PTHR43303">
    <property type="entry name" value="NADPH DEHYDROGENASE C23G7.10C-RELATED"/>
    <property type="match status" value="1"/>
</dbReference>
<comment type="caution">
    <text evidence="7">The sequence shown here is derived from an EMBL/GenBank/DDBJ whole genome shotgun (WGS) entry which is preliminary data.</text>
</comment>
<comment type="cofactor">
    <cofactor evidence="1">
        <name>FMN</name>
        <dbReference type="ChEBI" id="CHEBI:58210"/>
    </cofactor>
</comment>
<keyword evidence="3" id="KW-0288">FMN</keyword>
<keyword evidence="2" id="KW-0285">Flavoprotein</keyword>
<evidence type="ECO:0000256" key="5">
    <source>
        <dbReference type="ARBA" id="ARBA00023002"/>
    </source>
</evidence>
<name>A0ABW0F4J3_9HYPH</name>
<sequence>MDSLLFTPIELRGIRLKNRIVLSPMLTYSCVDGNLSDWHLVHLGKYAAGGTGLVFMESTKVDPRGCTTPADPGLWDDRFIAPMRRITAFIKQFGAVPGIQLSHSGRKSRHARPWEGRGPLDIVPDLPGGGPWELVAPSAVPHEPDHPVPSALTREGIRELVQAWGKAAVRADKAGFEVVEIHAAHGYLIHQFLSPAANRREDEYGGSLENRMRFAVEVATETRRCWPEHKPLFMRISAIDSAGWEIEHSVELAKRLKAVGVDVVDCSSGGLADMNHVAGTSGATGYGYGYQVPHAERIRREADVMTMAVGHIVHADQAEAILRDGRADLVAIGREMLHNPNWPIDAAQKLGVKPGFDQIPSAYGYWLEKRARARVAVQPSTWRAGIDAPGERRPSR</sequence>
<protein>
    <submittedName>
        <fullName evidence="7">NADH:flavin oxidoreductase/NADH oxidase</fullName>
    </submittedName>
</protein>
<dbReference type="PANTHER" id="PTHR43303:SF4">
    <property type="entry name" value="NADPH DEHYDROGENASE C23G7.10C-RELATED"/>
    <property type="match status" value="1"/>
</dbReference>
<feature type="domain" description="NADH:flavin oxidoreductase/NADH oxidase N-terminal" evidence="6">
    <location>
        <begin position="5"/>
        <end position="350"/>
    </location>
</feature>
<dbReference type="InterPro" id="IPR044152">
    <property type="entry name" value="YqjM-like"/>
</dbReference>
<evidence type="ECO:0000256" key="2">
    <source>
        <dbReference type="ARBA" id="ARBA00022630"/>
    </source>
</evidence>
<dbReference type="RefSeq" id="WP_260349345.1">
    <property type="nucleotide sequence ID" value="NZ_JAOAOS010000013.1"/>
</dbReference>
<evidence type="ECO:0000256" key="4">
    <source>
        <dbReference type="ARBA" id="ARBA00022857"/>
    </source>
</evidence>
<dbReference type="Gene3D" id="3.20.20.70">
    <property type="entry name" value="Aldolase class I"/>
    <property type="match status" value="1"/>
</dbReference>
<evidence type="ECO:0000313" key="7">
    <source>
        <dbReference type="EMBL" id="MFC5293503.1"/>
    </source>
</evidence>
<keyword evidence="8" id="KW-1185">Reference proteome</keyword>
<keyword evidence="5" id="KW-0560">Oxidoreductase</keyword>
<evidence type="ECO:0000313" key="8">
    <source>
        <dbReference type="Proteomes" id="UP001595976"/>
    </source>
</evidence>
<evidence type="ECO:0000256" key="3">
    <source>
        <dbReference type="ARBA" id="ARBA00022643"/>
    </source>
</evidence>
<dbReference type="SUPFAM" id="SSF51395">
    <property type="entry name" value="FMN-linked oxidoreductases"/>
    <property type="match status" value="1"/>
</dbReference>
<accession>A0ABW0F4J3</accession>
<proteinExistence type="predicted"/>
<keyword evidence="4" id="KW-0521">NADP</keyword>
<evidence type="ECO:0000259" key="6">
    <source>
        <dbReference type="Pfam" id="PF00724"/>
    </source>
</evidence>
<dbReference type="CDD" id="cd02932">
    <property type="entry name" value="OYE_YqiM_FMN"/>
    <property type="match status" value="1"/>
</dbReference>
<dbReference type="InterPro" id="IPR013785">
    <property type="entry name" value="Aldolase_TIM"/>
</dbReference>
<dbReference type="EMBL" id="JBHSLI010000004">
    <property type="protein sequence ID" value="MFC5293503.1"/>
    <property type="molecule type" value="Genomic_DNA"/>
</dbReference>
<reference evidence="8" key="1">
    <citation type="journal article" date="2019" name="Int. J. Syst. Evol. Microbiol.">
        <title>The Global Catalogue of Microorganisms (GCM) 10K type strain sequencing project: providing services to taxonomists for standard genome sequencing and annotation.</title>
        <authorList>
            <consortium name="The Broad Institute Genomics Platform"/>
            <consortium name="The Broad Institute Genome Sequencing Center for Infectious Disease"/>
            <person name="Wu L."/>
            <person name="Ma J."/>
        </authorList>
    </citation>
    <scope>NUCLEOTIDE SEQUENCE [LARGE SCALE GENOMIC DNA]</scope>
    <source>
        <strain evidence="8">CGMCC 1.15643</strain>
    </source>
</reference>
<dbReference type="Proteomes" id="UP001595976">
    <property type="component" value="Unassembled WGS sequence"/>
</dbReference>
<dbReference type="InterPro" id="IPR001155">
    <property type="entry name" value="OxRdtase_FMN_N"/>
</dbReference>
<dbReference type="Pfam" id="PF00724">
    <property type="entry name" value="Oxidored_FMN"/>
    <property type="match status" value="1"/>
</dbReference>
<gene>
    <name evidence="7" type="ORF">ACFPK2_10940</name>
</gene>